<dbReference type="EMBL" id="JAJEPU010000038">
    <property type="protein sequence ID" value="MCC2165491.1"/>
    <property type="molecule type" value="Genomic_DNA"/>
</dbReference>
<dbReference type="Pfam" id="PF08722">
    <property type="entry name" value="Tn7_TnsA-like_N"/>
    <property type="match status" value="1"/>
</dbReference>
<dbReference type="Proteomes" id="UP001198962">
    <property type="component" value="Unassembled WGS sequence"/>
</dbReference>
<dbReference type="AlphaFoldDB" id="A0AAE3ARI7"/>
<dbReference type="GO" id="GO:0004519">
    <property type="term" value="F:endonuclease activity"/>
    <property type="evidence" value="ECO:0007669"/>
    <property type="project" value="UniProtKB-KW"/>
</dbReference>
<feature type="domain" description="TnsA endonuclease N-terminal" evidence="1">
    <location>
        <begin position="67"/>
        <end position="155"/>
    </location>
</feature>
<keyword evidence="2" id="KW-0540">Nuclease</keyword>
<evidence type="ECO:0000313" key="3">
    <source>
        <dbReference type="Proteomes" id="UP001198962"/>
    </source>
</evidence>
<dbReference type="InterPro" id="IPR011335">
    <property type="entry name" value="Restrct_endonuc-II-like"/>
</dbReference>
<proteinExistence type="predicted"/>
<reference evidence="2" key="1">
    <citation type="submission" date="2021-10" db="EMBL/GenBank/DDBJ databases">
        <title>Anaerobic single-cell dispensing facilitates the cultivation of human gut bacteria.</title>
        <authorList>
            <person name="Afrizal A."/>
        </authorList>
    </citation>
    <scope>NUCLEOTIDE SEQUENCE</scope>
    <source>
        <strain evidence="2">CLA-AA-H274</strain>
    </source>
</reference>
<evidence type="ECO:0000313" key="2">
    <source>
        <dbReference type="EMBL" id="MCC2165491.1"/>
    </source>
</evidence>
<protein>
    <submittedName>
        <fullName evidence="2">TnsA endonuclease N-terminal domain-containing protein</fullName>
    </submittedName>
</protein>
<sequence>MKQKSDAKKIQEGRCLGTGDRYVGFIKANEIGSIGTSTAVYDPIAERTVDTLSMGEKEFFWIMRYRDDVKLIQEQMMLSSETVRNICEEHGFRVLRNVLSTDFLITFRNDSRIAYSIKSGAEEFNPDSPKYQTLLVRQCIEMEYWTRYGIDFRIVLRENLNKTLAVNIEHCMAYYDPAHVQSEEAMLKYLVAHKAVSIPMDRESIRFAGLVKGNEEKIRETYRRYRDGK</sequence>
<keyword evidence="2" id="KW-0378">Hydrolase</keyword>
<dbReference type="GO" id="GO:0003676">
    <property type="term" value="F:nucleic acid binding"/>
    <property type="evidence" value="ECO:0007669"/>
    <property type="project" value="InterPro"/>
</dbReference>
<dbReference type="SUPFAM" id="SSF52980">
    <property type="entry name" value="Restriction endonuclease-like"/>
    <property type="match status" value="1"/>
</dbReference>
<dbReference type="InterPro" id="IPR014833">
    <property type="entry name" value="TnsA_N"/>
</dbReference>
<name>A0AAE3ARI7_9FIRM</name>
<accession>A0AAE3ARI7</accession>
<evidence type="ECO:0000259" key="1">
    <source>
        <dbReference type="Pfam" id="PF08722"/>
    </source>
</evidence>
<comment type="caution">
    <text evidence="2">The sequence shown here is derived from an EMBL/GenBank/DDBJ whole genome shotgun (WGS) entry which is preliminary data.</text>
</comment>
<dbReference type="Gene3D" id="3.40.1350.10">
    <property type="match status" value="1"/>
</dbReference>
<dbReference type="RefSeq" id="WP_308451783.1">
    <property type="nucleotide sequence ID" value="NZ_JAJEPU010000038.1"/>
</dbReference>
<keyword evidence="2" id="KW-0255">Endonuclease</keyword>
<organism evidence="2 3">
    <name type="scientific">Brotaphodocola catenula</name>
    <dbReference type="NCBI Taxonomy" id="2885361"/>
    <lineage>
        <taxon>Bacteria</taxon>
        <taxon>Bacillati</taxon>
        <taxon>Bacillota</taxon>
        <taxon>Clostridia</taxon>
        <taxon>Lachnospirales</taxon>
        <taxon>Lachnospiraceae</taxon>
        <taxon>Brotaphodocola</taxon>
    </lineage>
</organism>
<gene>
    <name evidence="2" type="ORF">LKD32_11520</name>
</gene>
<keyword evidence="3" id="KW-1185">Reference proteome</keyword>
<dbReference type="InterPro" id="IPR011856">
    <property type="entry name" value="tRNA_endonuc-like_dom_sf"/>
</dbReference>